<dbReference type="AlphaFoldDB" id="A0A4P9YZA7"/>
<accession>A0A4P9YZA7</accession>
<evidence type="ECO:0000313" key="1">
    <source>
        <dbReference type="EMBL" id="RKP24932.1"/>
    </source>
</evidence>
<feature type="non-terminal residue" evidence="1">
    <location>
        <position position="1"/>
    </location>
</feature>
<sequence>LGLKECEDWIEQLATGTMLYQSSDDAEFRFHVPYLLPGCMANEDVPAGEAWHRFRRFSAQDALICLWVQEDPAGAYEFIGTHILTEQSRAFGCVIIHPLPCMSGLYWLRVVHRHTAKYQWFGGGSALHAILDDTGHHLWPQTGRRDWRRLDAYVRRQQLLEEMSKNYALATPFNEYFKHVFVDD</sequence>
<keyword evidence="2" id="KW-1185">Reference proteome</keyword>
<organism evidence="1 2">
    <name type="scientific">Syncephalis pseudoplumigaleata</name>
    <dbReference type="NCBI Taxonomy" id="1712513"/>
    <lineage>
        <taxon>Eukaryota</taxon>
        <taxon>Fungi</taxon>
        <taxon>Fungi incertae sedis</taxon>
        <taxon>Zoopagomycota</taxon>
        <taxon>Zoopagomycotina</taxon>
        <taxon>Zoopagomycetes</taxon>
        <taxon>Zoopagales</taxon>
        <taxon>Piptocephalidaceae</taxon>
        <taxon>Syncephalis</taxon>
    </lineage>
</organism>
<reference evidence="2" key="1">
    <citation type="journal article" date="2018" name="Nat. Microbiol.">
        <title>Leveraging single-cell genomics to expand the fungal tree of life.</title>
        <authorList>
            <person name="Ahrendt S.R."/>
            <person name="Quandt C.A."/>
            <person name="Ciobanu D."/>
            <person name="Clum A."/>
            <person name="Salamov A."/>
            <person name="Andreopoulos B."/>
            <person name="Cheng J.F."/>
            <person name="Woyke T."/>
            <person name="Pelin A."/>
            <person name="Henrissat B."/>
            <person name="Reynolds N.K."/>
            <person name="Benny G.L."/>
            <person name="Smith M.E."/>
            <person name="James T.Y."/>
            <person name="Grigoriev I.V."/>
        </authorList>
    </citation>
    <scope>NUCLEOTIDE SEQUENCE [LARGE SCALE GENOMIC DNA]</scope>
    <source>
        <strain evidence="2">Benny S71-1</strain>
    </source>
</reference>
<protein>
    <submittedName>
        <fullName evidence="1">Uncharacterized protein</fullName>
    </submittedName>
</protein>
<dbReference type="EMBL" id="KZ989966">
    <property type="protein sequence ID" value="RKP24932.1"/>
    <property type="molecule type" value="Genomic_DNA"/>
</dbReference>
<name>A0A4P9YZA7_9FUNG</name>
<proteinExistence type="predicted"/>
<gene>
    <name evidence="1" type="ORF">SYNPS1DRAFT_23032</name>
</gene>
<evidence type="ECO:0000313" key="2">
    <source>
        <dbReference type="Proteomes" id="UP000278143"/>
    </source>
</evidence>
<dbReference type="Proteomes" id="UP000278143">
    <property type="component" value="Unassembled WGS sequence"/>
</dbReference>